<dbReference type="Pfam" id="PF07045">
    <property type="entry name" value="DUF1330"/>
    <property type="match status" value="1"/>
</dbReference>
<evidence type="ECO:0000313" key="2">
    <source>
        <dbReference type="EMBL" id="SUZ48128.1"/>
    </source>
</evidence>
<dbReference type="AlphaFoldDB" id="A0A381N398"/>
<sequence>MSAFVIADITVNDLEHYENYKKLAPPAIAAYGGKYMARGGKAEKLEGNWEPGRVIILEFESVEKAKQFIDSPEYREARALRHKTATSKIIVVEGL</sequence>
<dbReference type="PANTHER" id="PTHR41521">
    <property type="match status" value="1"/>
</dbReference>
<dbReference type="Gene3D" id="3.30.70.100">
    <property type="match status" value="1"/>
</dbReference>
<name>A0A381N398_9ZZZZ</name>
<dbReference type="InterPro" id="IPR011008">
    <property type="entry name" value="Dimeric_a/b-barrel"/>
</dbReference>
<gene>
    <name evidence="2" type="ORF">METZ01_LOCUS982</name>
</gene>
<reference evidence="2" key="1">
    <citation type="submission" date="2018-05" db="EMBL/GenBank/DDBJ databases">
        <authorList>
            <person name="Lanie J.A."/>
            <person name="Ng W.-L."/>
            <person name="Kazmierczak K.M."/>
            <person name="Andrzejewski T.M."/>
            <person name="Davidsen T.M."/>
            <person name="Wayne K.J."/>
            <person name="Tettelin H."/>
            <person name="Glass J.I."/>
            <person name="Rusch D."/>
            <person name="Podicherti R."/>
            <person name="Tsui H.-C.T."/>
            <person name="Winkler M.E."/>
        </authorList>
    </citation>
    <scope>NUCLEOTIDE SEQUENCE</scope>
</reference>
<protein>
    <recommendedName>
        <fullName evidence="1">DUF1330 domain-containing protein</fullName>
    </recommendedName>
</protein>
<feature type="domain" description="DUF1330" evidence="1">
    <location>
        <begin position="2"/>
        <end position="95"/>
    </location>
</feature>
<accession>A0A381N398</accession>
<evidence type="ECO:0000259" key="1">
    <source>
        <dbReference type="Pfam" id="PF07045"/>
    </source>
</evidence>
<dbReference type="SUPFAM" id="SSF54909">
    <property type="entry name" value="Dimeric alpha+beta barrel"/>
    <property type="match status" value="1"/>
</dbReference>
<dbReference type="PANTHER" id="PTHR41521:SF4">
    <property type="entry name" value="BLR0684 PROTEIN"/>
    <property type="match status" value="1"/>
</dbReference>
<dbReference type="InterPro" id="IPR010753">
    <property type="entry name" value="DUF1330"/>
</dbReference>
<organism evidence="2">
    <name type="scientific">marine metagenome</name>
    <dbReference type="NCBI Taxonomy" id="408172"/>
    <lineage>
        <taxon>unclassified sequences</taxon>
        <taxon>metagenomes</taxon>
        <taxon>ecological metagenomes</taxon>
    </lineage>
</organism>
<proteinExistence type="predicted"/>
<dbReference type="EMBL" id="UINC01000053">
    <property type="protein sequence ID" value="SUZ48128.1"/>
    <property type="molecule type" value="Genomic_DNA"/>
</dbReference>